<accession>A0ACC0DM02</accession>
<organism evidence="1 2">
    <name type="scientific">Hypoxylon rubiginosum</name>
    <dbReference type="NCBI Taxonomy" id="110542"/>
    <lineage>
        <taxon>Eukaryota</taxon>
        <taxon>Fungi</taxon>
        <taxon>Dikarya</taxon>
        <taxon>Ascomycota</taxon>
        <taxon>Pezizomycotina</taxon>
        <taxon>Sordariomycetes</taxon>
        <taxon>Xylariomycetidae</taxon>
        <taxon>Xylariales</taxon>
        <taxon>Hypoxylaceae</taxon>
        <taxon>Hypoxylon</taxon>
    </lineage>
</organism>
<keyword evidence="2" id="KW-1185">Reference proteome</keyword>
<sequence>MANPETPEPAATEPAAASPEPAASAAPAPAAETVAEASTSAEVPGATAAPIEAAPLEEGEGDGNFNDADSALGEGDNASSTASLTESILEYRTLNGRTYHSERSGSEGKYWGPNDERQNEAMDMNHHFLTLCLGGKLFLAPLKDDMEKVLDIGTGTGLWAIDMADEYPNCEVVGTDLSPIQPSWCPPNVKFEIDDCEQPWTYAPNSFDYIHIRYMVGGIADWHKLFRQAYTALKPGGWIESFEVEADYRSDDDTIPHNSSMYLWQELFTEGGKKLNRPFTILSDDTQRKGIEEAGFVDITVKEIKVPMGSWPADSRLKEIGQWAQYTLEQDLEGFVMFMWNTVLGRSLEEMQVFLAGYRRELRTRSIHAYLPQRVVYARKPETA</sequence>
<comment type="caution">
    <text evidence="1">The sequence shown here is derived from an EMBL/GenBank/DDBJ whole genome shotgun (WGS) entry which is preliminary data.</text>
</comment>
<name>A0ACC0DM02_9PEZI</name>
<dbReference type="EMBL" id="MU394280">
    <property type="protein sequence ID" value="KAI6093623.1"/>
    <property type="molecule type" value="Genomic_DNA"/>
</dbReference>
<keyword evidence="1" id="KW-0808">Transferase</keyword>
<protein>
    <submittedName>
        <fullName evidence="1">S-adenosyl-L-methionine-dependent methyltransferase</fullName>
    </submittedName>
</protein>
<reference evidence="1 2" key="1">
    <citation type="journal article" date="2022" name="New Phytol.">
        <title>Ecological generalism drives hyperdiversity of secondary metabolite gene clusters in xylarialean endophytes.</title>
        <authorList>
            <person name="Franco M.E.E."/>
            <person name="Wisecaver J.H."/>
            <person name="Arnold A.E."/>
            <person name="Ju Y.M."/>
            <person name="Slot J.C."/>
            <person name="Ahrendt S."/>
            <person name="Moore L.P."/>
            <person name="Eastman K.E."/>
            <person name="Scott K."/>
            <person name="Konkel Z."/>
            <person name="Mondo S.J."/>
            <person name="Kuo A."/>
            <person name="Hayes R.D."/>
            <person name="Haridas S."/>
            <person name="Andreopoulos B."/>
            <person name="Riley R."/>
            <person name="LaButti K."/>
            <person name="Pangilinan J."/>
            <person name="Lipzen A."/>
            <person name="Amirebrahimi M."/>
            <person name="Yan J."/>
            <person name="Adam C."/>
            <person name="Keymanesh K."/>
            <person name="Ng V."/>
            <person name="Louie K."/>
            <person name="Northen T."/>
            <person name="Drula E."/>
            <person name="Henrissat B."/>
            <person name="Hsieh H.M."/>
            <person name="Youens-Clark K."/>
            <person name="Lutzoni F."/>
            <person name="Miadlikowska J."/>
            <person name="Eastwood D.C."/>
            <person name="Hamelin R.C."/>
            <person name="Grigoriev I.V."/>
            <person name="U'Ren J.M."/>
        </authorList>
    </citation>
    <scope>NUCLEOTIDE SEQUENCE [LARGE SCALE GENOMIC DNA]</scope>
    <source>
        <strain evidence="1 2">ER1909</strain>
    </source>
</reference>
<dbReference type="Proteomes" id="UP001497680">
    <property type="component" value="Unassembled WGS sequence"/>
</dbReference>
<evidence type="ECO:0000313" key="2">
    <source>
        <dbReference type="Proteomes" id="UP001497680"/>
    </source>
</evidence>
<evidence type="ECO:0000313" key="1">
    <source>
        <dbReference type="EMBL" id="KAI6093623.1"/>
    </source>
</evidence>
<gene>
    <name evidence="1" type="ORF">F4821DRAFT_2688</name>
</gene>
<keyword evidence="1" id="KW-0489">Methyltransferase</keyword>
<proteinExistence type="predicted"/>